<reference evidence="1" key="1">
    <citation type="submission" date="2021-01" db="EMBL/GenBank/DDBJ databases">
        <title>Phytophthora aleatoria, a newly-described species from Pinus radiata is distinct from Phytophthora cactorum isolates based on comparative genomics.</title>
        <authorList>
            <person name="Mcdougal R."/>
            <person name="Panda P."/>
            <person name="Williams N."/>
            <person name="Studholme D.J."/>
        </authorList>
    </citation>
    <scope>NUCLEOTIDE SEQUENCE</scope>
    <source>
        <strain evidence="1">NZFS 3830</strain>
    </source>
</reference>
<gene>
    <name evidence="1" type="ORF">JG687_00007583</name>
</gene>
<protein>
    <submittedName>
        <fullName evidence="1">Uncharacterized protein</fullName>
    </submittedName>
</protein>
<proteinExistence type="predicted"/>
<sequence>MWRRHQGKSELRWPTFLVHNSKVSYWQLLTGFYNTSPGVSSTRRKLLLMIACTFKVRNCSEGEEIVSKGHTDRSMYFIAL</sequence>
<accession>A0A8T1UEQ9</accession>
<organism evidence="1 2">
    <name type="scientific">Phytophthora cactorum</name>
    <dbReference type="NCBI Taxonomy" id="29920"/>
    <lineage>
        <taxon>Eukaryota</taxon>
        <taxon>Sar</taxon>
        <taxon>Stramenopiles</taxon>
        <taxon>Oomycota</taxon>
        <taxon>Peronosporomycetes</taxon>
        <taxon>Peronosporales</taxon>
        <taxon>Peronosporaceae</taxon>
        <taxon>Phytophthora</taxon>
    </lineage>
</organism>
<dbReference type="Proteomes" id="UP000688947">
    <property type="component" value="Unassembled WGS sequence"/>
</dbReference>
<comment type="caution">
    <text evidence="1">The sequence shown here is derived from an EMBL/GenBank/DDBJ whole genome shotgun (WGS) entry which is preliminary data.</text>
</comment>
<dbReference type="EMBL" id="JAENGZ010000340">
    <property type="protein sequence ID" value="KAG6961672.1"/>
    <property type="molecule type" value="Genomic_DNA"/>
</dbReference>
<dbReference type="AlphaFoldDB" id="A0A8T1UEQ9"/>
<evidence type="ECO:0000313" key="1">
    <source>
        <dbReference type="EMBL" id="KAG6961672.1"/>
    </source>
</evidence>
<name>A0A8T1UEQ9_9STRA</name>
<evidence type="ECO:0000313" key="2">
    <source>
        <dbReference type="Proteomes" id="UP000688947"/>
    </source>
</evidence>